<proteinExistence type="predicted"/>
<dbReference type="EMBL" id="JBHSCX010000006">
    <property type="protein sequence ID" value="MFC4362460.1"/>
    <property type="molecule type" value="Genomic_DNA"/>
</dbReference>
<evidence type="ECO:0000256" key="1">
    <source>
        <dbReference type="ARBA" id="ARBA00022801"/>
    </source>
</evidence>
<gene>
    <name evidence="5" type="ORF">ACFOX3_09105</name>
</gene>
<accession>A0ABV8V5I1</accession>
<dbReference type="SUPFAM" id="SSF51011">
    <property type="entry name" value="Glycosyl hydrolase domain"/>
    <property type="match status" value="1"/>
</dbReference>
<dbReference type="Proteomes" id="UP001595840">
    <property type="component" value="Unassembled WGS sequence"/>
</dbReference>
<dbReference type="CDD" id="cd11340">
    <property type="entry name" value="AmyAc_bac_CMD_like_3"/>
    <property type="match status" value="1"/>
</dbReference>
<feature type="signal peptide" evidence="3">
    <location>
        <begin position="1"/>
        <end position="20"/>
    </location>
</feature>
<dbReference type="Gene3D" id="2.60.40.10">
    <property type="entry name" value="Immunoglobulins"/>
    <property type="match status" value="1"/>
</dbReference>
<dbReference type="Pfam" id="PF00128">
    <property type="entry name" value="Alpha-amylase"/>
    <property type="match status" value="1"/>
</dbReference>
<keyword evidence="1 5" id="KW-0378">Hydrolase</keyword>
<dbReference type="RefSeq" id="WP_290260499.1">
    <property type="nucleotide sequence ID" value="NZ_JAUFQG010000004.1"/>
</dbReference>
<evidence type="ECO:0000256" key="2">
    <source>
        <dbReference type="ARBA" id="ARBA00023295"/>
    </source>
</evidence>
<dbReference type="InterPro" id="IPR013780">
    <property type="entry name" value="Glyco_hydro_b"/>
</dbReference>
<dbReference type="SUPFAM" id="SSF51445">
    <property type="entry name" value="(Trans)glycosidases"/>
    <property type="match status" value="1"/>
</dbReference>
<reference evidence="6" key="1">
    <citation type="journal article" date="2019" name="Int. J. Syst. Evol. Microbiol.">
        <title>The Global Catalogue of Microorganisms (GCM) 10K type strain sequencing project: providing services to taxonomists for standard genome sequencing and annotation.</title>
        <authorList>
            <consortium name="The Broad Institute Genomics Platform"/>
            <consortium name="The Broad Institute Genome Sequencing Center for Infectious Disease"/>
            <person name="Wu L."/>
            <person name="Ma J."/>
        </authorList>
    </citation>
    <scope>NUCLEOTIDE SEQUENCE [LARGE SCALE GENOMIC DNA]</scope>
    <source>
        <strain evidence="6">CECT 8570</strain>
    </source>
</reference>
<dbReference type="PANTHER" id="PTHR10357:SF210">
    <property type="entry name" value="MALTODEXTRIN GLUCOSIDASE"/>
    <property type="match status" value="1"/>
</dbReference>
<protein>
    <submittedName>
        <fullName evidence="5">Glycoside hydrolase family 13 protein</fullName>
    </submittedName>
</protein>
<feature type="domain" description="Glycosyl hydrolase family 13 catalytic" evidence="4">
    <location>
        <begin position="129"/>
        <end position="526"/>
    </location>
</feature>
<evidence type="ECO:0000313" key="5">
    <source>
        <dbReference type="EMBL" id="MFC4362460.1"/>
    </source>
</evidence>
<dbReference type="Gene3D" id="2.60.40.1180">
    <property type="entry name" value="Golgi alpha-mannosidase II"/>
    <property type="match status" value="1"/>
</dbReference>
<sequence length="614" mass="69190">MNKLAFSLALFFIWPGALVAASIERIDPPNWWAGMHNQDVQLLIHGEGIGGYEVKLDSTDVSLQAVDSTDNANYLFATLKISPSFNKEFVTLKFEKPGQEAIAYQYPIFKREPNSAQRAGFGNRDLIYLITPDRFANGDTSNDAFAEMGDELNRSKEFSRHGGDLQGIINHLDYLEGLGVTQLWLNPVLENKQPKSSYHGYAITDHYKVDPRYGDNALYKKLAKKAKQNGIGLIIDLIPNHIGHKHWWMTDLPSNDWINFNNTFSPTNHMRESVQDPYAVEADRKQFADGWFVASMPDLNQRNPLLANYLIQNAIWWVETANLTGIRIDTWSYSNKLFLSQWSDRILAEYPQLNMVGEEWSTTPNIIAYWQKGAINADGYASNLPSLFDFPLQASISPALIEDENWNTGLIKLYKTLASDAIYPNPSALTIFADNHDMSRVMTQVNGDATLNKMALTLIATLRGTPQIFYGSEIAMQHPGTESHGAIRADFPGGWVDDSVNAFAGKNLTQEQSETLAYVRQLFNWRKSANAIHTGQMHHLAPKDGVYCFTRFNAQERWLICLNKNTNDVTLPFAQLTPLLDSGKTATHFLSQEAQNLTQGLRLKARAADVFRIQ</sequence>
<dbReference type="InterPro" id="IPR006047">
    <property type="entry name" value="GH13_cat_dom"/>
</dbReference>
<feature type="chain" id="PRO_5046202483" evidence="3">
    <location>
        <begin position="21"/>
        <end position="614"/>
    </location>
</feature>
<evidence type="ECO:0000313" key="6">
    <source>
        <dbReference type="Proteomes" id="UP001595840"/>
    </source>
</evidence>
<dbReference type="Pfam" id="PF09087">
    <property type="entry name" value="Cyc-maltodext_N"/>
    <property type="match status" value="1"/>
</dbReference>
<dbReference type="InterPro" id="IPR013783">
    <property type="entry name" value="Ig-like_fold"/>
</dbReference>
<organism evidence="5 6">
    <name type="scientific">Simiduia curdlanivorans</name>
    <dbReference type="NCBI Taxonomy" id="1492769"/>
    <lineage>
        <taxon>Bacteria</taxon>
        <taxon>Pseudomonadati</taxon>
        <taxon>Pseudomonadota</taxon>
        <taxon>Gammaproteobacteria</taxon>
        <taxon>Cellvibrionales</taxon>
        <taxon>Cellvibrionaceae</taxon>
        <taxon>Simiduia</taxon>
    </lineage>
</organism>
<comment type="caution">
    <text evidence="5">The sequence shown here is derived from an EMBL/GenBank/DDBJ whole genome shotgun (WGS) entry which is preliminary data.</text>
</comment>
<dbReference type="InterPro" id="IPR017853">
    <property type="entry name" value="GH"/>
</dbReference>
<evidence type="ECO:0000256" key="3">
    <source>
        <dbReference type="SAM" id="SignalP"/>
    </source>
</evidence>
<dbReference type="SUPFAM" id="SSF81296">
    <property type="entry name" value="E set domains"/>
    <property type="match status" value="1"/>
</dbReference>
<keyword evidence="3" id="KW-0732">Signal</keyword>
<dbReference type="SMART" id="SM00642">
    <property type="entry name" value="Aamy"/>
    <property type="match status" value="1"/>
</dbReference>
<name>A0ABV8V5I1_9GAMM</name>
<dbReference type="InterPro" id="IPR015171">
    <property type="entry name" value="Cyc-maltodext_N"/>
</dbReference>
<keyword evidence="2" id="KW-0326">Glycosidase</keyword>
<dbReference type="InterPro" id="IPR014756">
    <property type="entry name" value="Ig_E-set"/>
</dbReference>
<dbReference type="GO" id="GO:0016787">
    <property type="term" value="F:hydrolase activity"/>
    <property type="evidence" value="ECO:0007669"/>
    <property type="project" value="UniProtKB-KW"/>
</dbReference>
<keyword evidence="6" id="KW-1185">Reference proteome</keyword>
<evidence type="ECO:0000259" key="4">
    <source>
        <dbReference type="SMART" id="SM00642"/>
    </source>
</evidence>
<dbReference type="PANTHER" id="PTHR10357">
    <property type="entry name" value="ALPHA-AMYLASE FAMILY MEMBER"/>
    <property type="match status" value="1"/>
</dbReference>
<dbReference type="Gene3D" id="3.20.20.80">
    <property type="entry name" value="Glycosidases"/>
    <property type="match status" value="1"/>
</dbReference>